<dbReference type="GO" id="GO:0005975">
    <property type="term" value="P:carbohydrate metabolic process"/>
    <property type="evidence" value="ECO:0007669"/>
    <property type="project" value="InterPro"/>
</dbReference>
<dbReference type="InterPro" id="IPR012341">
    <property type="entry name" value="6hp_glycosidase-like_sf"/>
</dbReference>
<proteinExistence type="predicted"/>
<evidence type="ECO:0000313" key="2">
    <source>
        <dbReference type="Proteomes" id="UP000036045"/>
    </source>
</evidence>
<dbReference type="PIRSF" id="PIRSF028846">
    <property type="entry name" value="UCP028846"/>
    <property type="match status" value="1"/>
</dbReference>
<keyword evidence="1" id="KW-0378">Hydrolase</keyword>
<dbReference type="SUPFAM" id="SSF48208">
    <property type="entry name" value="Six-hairpin glycosidases"/>
    <property type="match status" value="1"/>
</dbReference>
<dbReference type="GO" id="GO:0016787">
    <property type="term" value="F:hydrolase activity"/>
    <property type="evidence" value="ECO:0007669"/>
    <property type="project" value="UniProtKB-KW"/>
</dbReference>
<dbReference type="Gene3D" id="1.50.10.10">
    <property type="match status" value="1"/>
</dbReference>
<dbReference type="PANTHER" id="PTHR31047">
    <property type="entry name" value="MEIOTICALLY UP-REGULATED GENE 157 PROTEIN"/>
    <property type="match status" value="1"/>
</dbReference>
<comment type="caution">
    <text evidence="1">The sequence shown here is derived from an EMBL/GenBank/DDBJ whole genome shotgun (WGS) entry which is preliminary data.</text>
</comment>
<accession>A0A0J1ICF9</accession>
<protein>
    <submittedName>
        <fullName evidence="1">Glycosyl hydrolase</fullName>
    </submittedName>
</protein>
<dbReference type="OrthoDB" id="181472at2"/>
<dbReference type="AlphaFoldDB" id="A0A0J1ICF9"/>
<sequence>MSYQKTTMSSVKEFMKWITKKCGDEHANWAVNFNTCFANTLETTVEKLEDGTTFLLTGDIPAMWLRDSTAQVRPYLVLAEKDEEMANMIAGLIERQCQYICLDPYANAFNKEANGAGHQTDLTTMNPWIWERKYEIDSLCYPIQLSYLFWKATGRTNHFNQSFQEAVQKIIEVWMIEQDHTNSSYTFERVTDRQEDTLINKGRGADVVPTGMTWSGFRPSDDACTYGYLVPSNMFASVVLGYLIEIYEDVLKITEQVPVFQKLKEEIEKGIEEFAVVRNHNGEEIYAYEVDGKGNFTIMDDSNIPNLLSAPYLGYVEENDERYRATRQTILSKENPYFYKGKYAEGIGSSHTPENYIWPIALAMEGLTAEDKKEKERILDLLVACDGGTHLMHEGFNVDDPSQYTREWFSWANMMFCELVMDYFDIRVKKK</sequence>
<evidence type="ECO:0000313" key="1">
    <source>
        <dbReference type="EMBL" id="KLV23631.1"/>
    </source>
</evidence>
<dbReference type="SMART" id="SM01149">
    <property type="entry name" value="DUF1237"/>
    <property type="match status" value="1"/>
</dbReference>
<dbReference type="EMBL" id="LDPH01000024">
    <property type="protein sequence ID" value="KLV23631.1"/>
    <property type="molecule type" value="Genomic_DNA"/>
</dbReference>
<dbReference type="InterPro" id="IPR008313">
    <property type="entry name" value="GH125"/>
</dbReference>
<name>A0A0J1ICF9_NIACI</name>
<dbReference type="InterPro" id="IPR008928">
    <property type="entry name" value="6-hairpin_glycosidase_sf"/>
</dbReference>
<dbReference type="Pfam" id="PF06824">
    <property type="entry name" value="Glyco_hydro_125"/>
    <property type="match status" value="1"/>
</dbReference>
<dbReference type="RefSeq" id="WP_047943839.1">
    <property type="nucleotide sequence ID" value="NZ_CP053989.1"/>
</dbReference>
<keyword evidence="2" id="KW-1185">Reference proteome</keyword>
<dbReference type="Proteomes" id="UP000036045">
    <property type="component" value="Unassembled WGS sequence"/>
</dbReference>
<gene>
    <name evidence="1" type="ORF">ABW02_19080</name>
</gene>
<organism evidence="1 2">
    <name type="scientific">Niallia circulans</name>
    <name type="common">Bacillus circulans</name>
    <dbReference type="NCBI Taxonomy" id="1397"/>
    <lineage>
        <taxon>Bacteria</taxon>
        <taxon>Bacillati</taxon>
        <taxon>Bacillota</taxon>
        <taxon>Bacilli</taxon>
        <taxon>Bacillales</taxon>
        <taxon>Bacillaceae</taxon>
        <taxon>Niallia</taxon>
    </lineage>
</organism>
<reference evidence="1 2" key="1">
    <citation type="submission" date="2015-05" db="EMBL/GenBank/DDBJ databases">
        <title>Whole genome sequence and identification of bacterial endophytes from Costus igneus.</title>
        <authorList>
            <person name="Lee Y.P."/>
            <person name="Gan H.M."/>
            <person name="Eng W."/>
            <person name="Wheatley M.S."/>
            <person name="Caraballo A."/>
            <person name="Polter S."/>
            <person name="Savka M.A."/>
            <person name="Hudson A.O."/>
        </authorList>
    </citation>
    <scope>NUCLEOTIDE SEQUENCE [LARGE SCALE GENOMIC DNA]</scope>
    <source>
        <strain evidence="1 2">RIT379</strain>
    </source>
</reference>
<dbReference type="PANTHER" id="PTHR31047:SF0">
    <property type="entry name" value="MEIOTICALLY UP-REGULATED GENE 157 PROTEIN"/>
    <property type="match status" value="1"/>
</dbReference>
<dbReference type="PATRIC" id="fig|1397.4.peg.2536"/>
<dbReference type="GeneID" id="56351385"/>